<dbReference type="InterPro" id="IPR011788">
    <property type="entry name" value="ZntR"/>
</dbReference>
<dbReference type="PROSITE" id="PS00552">
    <property type="entry name" value="HTH_MERR_1"/>
    <property type="match status" value="1"/>
</dbReference>
<dbReference type="PROSITE" id="PS50937">
    <property type="entry name" value="HTH_MERR_2"/>
    <property type="match status" value="1"/>
</dbReference>
<dbReference type="InterPro" id="IPR047057">
    <property type="entry name" value="MerR_fam"/>
</dbReference>
<gene>
    <name evidence="3" type="primary">zntR</name>
    <name evidence="3" type="ORF">CA267_010655</name>
</gene>
<dbReference type="Pfam" id="PF13411">
    <property type="entry name" value="MerR_1"/>
    <property type="match status" value="1"/>
</dbReference>
<dbReference type="KEGG" id="apel:CA267_010655"/>
<protein>
    <submittedName>
        <fullName evidence="3">Zn(2+)-responsive transcriptional regulator</fullName>
    </submittedName>
</protein>
<dbReference type="AlphaFoldDB" id="A0A6M4MG73"/>
<dbReference type="GO" id="GO:0003677">
    <property type="term" value="F:DNA binding"/>
    <property type="evidence" value="ECO:0007669"/>
    <property type="project" value="UniProtKB-KW"/>
</dbReference>
<dbReference type="CDD" id="cd04770">
    <property type="entry name" value="HTH_HMRTR"/>
    <property type="match status" value="1"/>
</dbReference>
<dbReference type="InterPro" id="IPR000551">
    <property type="entry name" value="MerR-type_HTH_dom"/>
</dbReference>
<accession>A0A6M4MG73</accession>
<dbReference type="RefSeq" id="WP_075607502.1">
    <property type="nucleotide sequence ID" value="NZ_CP052766.1"/>
</dbReference>
<dbReference type="OrthoDB" id="9802039at2"/>
<dbReference type="SMART" id="SM00422">
    <property type="entry name" value="HTH_MERR"/>
    <property type="match status" value="1"/>
</dbReference>
<dbReference type="NCBIfam" id="TIGR02043">
    <property type="entry name" value="ZntR"/>
    <property type="match status" value="1"/>
</dbReference>
<dbReference type="Proteomes" id="UP000219285">
    <property type="component" value="Chromosome"/>
</dbReference>
<keyword evidence="1" id="KW-0238">DNA-binding</keyword>
<reference evidence="4" key="1">
    <citation type="submission" date="2014-12" db="EMBL/GenBank/DDBJ databases">
        <title>Complete genome sequence of a multi-drug resistant Klebsiella pneumoniae.</title>
        <authorList>
            <person name="Hua X."/>
            <person name="Chen Q."/>
            <person name="Li X."/>
            <person name="Feng Y."/>
            <person name="Ruan Z."/>
            <person name="Yu Y."/>
        </authorList>
    </citation>
    <scope>NUCLEOTIDE SEQUENCE [LARGE SCALE GENOMIC DNA]</scope>
    <source>
        <strain evidence="4">5.12</strain>
    </source>
</reference>
<organism evidence="3 4">
    <name type="scientific">Alteromonas pelagimontana</name>
    <dbReference type="NCBI Taxonomy" id="1858656"/>
    <lineage>
        <taxon>Bacteria</taxon>
        <taxon>Pseudomonadati</taxon>
        <taxon>Pseudomonadota</taxon>
        <taxon>Gammaproteobacteria</taxon>
        <taxon>Alteromonadales</taxon>
        <taxon>Alteromonadaceae</taxon>
        <taxon>Alteromonas/Salinimonas group</taxon>
        <taxon>Alteromonas</taxon>
    </lineage>
</organism>
<evidence type="ECO:0000259" key="2">
    <source>
        <dbReference type="PROSITE" id="PS50937"/>
    </source>
</evidence>
<name>A0A6M4MG73_9ALTE</name>
<keyword evidence="4" id="KW-1185">Reference proteome</keyword>
<dbReference type="PANTHER" id="PTHR30204:SF92">
    <property type="entry name" value="HTH-TYPE TRANSCRIPTIONAL REGULATOR ZNTR"/>
    <property type="match status" value="1"/>
</dbReference>
<dbReference type="NCBIfam" id="NF007069">
    <property type="entry name" value="PRK09514.1"/>
    <property type="match status" value="1"/>
</dbReference>
<dbReference type="GO" id="GO:0006351">
    <property type="term" value="P:DNA-templated transcription"/>
    <property type="evidence" value="ECO:0007669"/>
    <property type="project" value="InterPro"/>
</dbReference>
<evidence type="ECO:0000256" key="1">
    <source>
        <dbReference type="ARBA" id="ARBA00023125"/>
    </source>
</evidence>
<dbReference type="Gene3D" id="1.10.1660.10">
    <property type="match status" value="1"/>
</dbReference>
<evidence type="ECO:0000313" key="4">
    <source>
        <dbReference type="Proteomes" id="UP000219285"/>
    </source>
</evidence>
<reference evidence="3 4" key="2">
    <citation type="submission" date="2020-04" db="EMBL/GenBank/DDBJ databases">
        <title>Complete genome sequence of Alteromonas pelagimontana 5.12T.</title>
        <authorList>
            <person name="Sinha R.K."/>
            <person name="Krishnan K.P."/>
            <person name="Kurian J.P."/>
        </authorList>
    </citation>
    <scope>NUCLEOTIDE SEQUENCE [LARGE SCALE GENOMIC DNA]</scope>
    <source>
        <strain evidence="3 4">5.12</strain>
    </source>
</reference>
<proteinExistence type="predicted"/>
<dbReference type="SUPFAM" id="SSF46955">
    <property type="entry name" value="Putative DNA-binding domain"/>
    <property type="match status" value="1"/>
</dbReference>
<sequence>MKESSTLKIGELAKEAGVTVDTIRFYENKGLLAPLQRSQGGYRIFAQSDKERLLFIQRAKKVGFTLDEIGELLELQLHPGDHTCEEVKHHTQQKIDQVSEKIGELVRIQRSLQRLHTACCGGPESADHCSILQILASTEPL</sequence>
<dbReference type="GO" id="GO:0008270">
    <property type="term" value="F:zinc ion binding"/>
    <property type="evidence" value="ECO:0007669"/>
    <property type="project" value="InterPro"/>
</dbReference>
<dbReference type="InterPro" id="IPR009061">
    <property type="entry name" value="DNA-bd_dom_put_sf"/>
</dbReference>
<dbReference type="PRINTS" id="PR00040">
    <property type="entry name" value="HTHMERR"/>
</dbReference>
<dbReference type="EMBL" id="CP052766">
    <property type="protein sequence ID" value="QJR81206.1"/>
    <property type="molecule type" value="Genomic_DNA"/>
</dbReference>
<evidence type="ECO:0000313" key="3">
    <source>
        <dbReference type="EMBL" id="QJR81206.1"/>
    </source>
</evidence>
<dbReference type="PANTHER" id="PTHR30204">
    <property type="entry name" value="REDOX-CYCLING DRUG-SENSING TRANSCRIPTIONAL ACTIVATOR SOXR"/>
    <property type="match status" value="1"/>
</dbReference>
<feature type="domain" description="HTH merR-type" evidence="2">
    <location>
        <begin position="6"/>
        <end position="75"/>
    </location>
</feature>
<dbReference type="GO" id="GO:0003700">
    <property type="term" value="F:DNA-binding transcription factor activity"/>
    <property type="evidence" value="ECO:0007669"/>
    <property type="project" value="InterPro"/>
</dbReference>